<name>F6HK05_VITVI</name>
<evidence type="ECO:0000313" key="1">
    <source>
        <dbReference type="EMBL" id="CCB55008.1"/>
    </source>
</evidence>
<proteinExistence type="predicted"/>
<protein>
    <submittedName>
        <fullName evidence="1">Uncharacterized protein</fullName>
    </submittedName>
</protein>
<dbReference type="EMBL" id="FN595990">
    <property type="protein sequence ID" value="CCB55008.1"/>
    <property type="molecule type" value="Genomic_DNA"/>
</dbReference>
<accession>F6HK05</accession>
<reference evidence="2" key="1">
    <citation type="journal article" date="2007" name="Nature">
        <title>The grapevine genome sequence suggests ancestral hexaploidization in major angiosperm phyla.</title>
        <authorList>
            <consortium name="The French-Italian Public Consortium for Grapevine Genome Characterization."/>
            <person name="Jaillon O."/>
            <person name="Aury J.-M."/>
            <person name="Noel B."/>
            <person name="Policriti A."/>
            <person name="Clepet C."/>
            <person name="Casagrande A."/>
            <person name="Choisne N."/>
            <person name="Aubourg S."/>
            <person name="Vitulo N."/>
            <person name="Jubin C."/>
            <person name="Vezzi A."/>
            <person name="Legeai F."/>
            <person name="Hugueney P."/>
            <person name="Dasilva C."/>
            <person name="Horner D."/>
            <person name="Mica E."/>
            <person name="Jublot D."/>
            <person name="Poulain J."/>
            <person name="Bruyere C."/>
            <person name="Billault A."/>
            <person name="Segurens B."/>
            <person name="Gouyvenoux M."/>
            <person name="Ugarte E."/>
            <person name="Cattonaro F."/>
            <person name="Anthouard V."/>
            <person name="Vico V."/>
            <person name="Del Fabbro C."/>
            <person name="Alaux M."/>
            <person name="Di Gaspero G."/>
            <person name="Dumas V."/>
            <person name="Felice N."/>
            <person name="Paillard S."/>
            <person name="Juman I."/>
            <person name="Moroldo M."/>
            <person name="Scalabrin S."/>
            <person name="Canaguier A."/>
            <person name="Le Clainche I."/>
            <person name="Malacrida G."/>
            <person name="Durand E."/>
            <person name="Pesole G."/>
            <person name="Laucou V."/>
            <person name="Chatelet P."/>
            <person name="Merdinoglu D."/>
            <person name="Delledonne M."/>
            <person name="Pezzotti M."/>
            <person name="Lecharny A."/>
            <person name="Scarpelli C."/>
            <person name="Artiguenave F."/>
            <person name="Pe M.E."/>
            <person name="Valle G."/>
            <person name="Morgante M."/>
            <person name="Caboche M."/>
            <person name="Adam-Blondon A.-F."/>
            <person name="Weissenbach J."/>
            <person name="Quetier F."/>
            <person name="Wincker P."/>
        </authorList>
    </citation>
    <scope>NUCLEOTIDE SEQUENCE [LARGE SCALE GENOMIC DNA]</scope>
    <source>
        <strain evidence="2">cv. Pinot noir / PN40024</strain>
    </source>
</reference>
<gene>
    <name evidence="1" type="ordered locus">VIT_12s0035g01760</name>
</gene>
<dbReference type="HOGENOM" id="CLU_1707463_0_0_1"/>
<dbReference type="Proteomes" id="UP000009183">
    <property type="component" value="Chromosome 12"/>
</dbReference>
<organism evidence="1 2">
    <name type="scientific">Vitis vinifera</name>
    <name type="common">Grape</name>
    <dbReference type="NCBI Taxonomy" id="29760"/>
    <lineage>
        <taxon>Eukaryota</taxon>
        <taxon>Viridiplantae</taxon>
        <taxon>Streptophyta</taxon>
        <taxon>Embryophyta</taxon>
        <taxon>Tracheophyta</taxon>
        <taxon>Spermatophyta</taxon>
        <taxon>Magnoliopsida</taxon>
        <taxon>eudicotyledons</taxon>
        <taxon>Gunneridae</taxon>
        <taxon>Pentapetalae</taxon>
        <taxon>rosids</taxon>
        <taxon>Vitales</taxon>
        <taxon>Vitaceae</taxon>
        <taxon>Viteae</taxon>
        <taxon>Vitis</taxon>
    </lineage>
</organism>
<keyword evidence="2" id="KW-1185">Reference proteome</keyword>
<dbReference type="InParanoid" id="F6HK05"/>
<sequence length="154" mass="18303">MSILTDHISKKMNGVFLFTGQIAKLTPPWLLNLAKRHNQWKGTLKVGLGRTFFQPLIQILNQWVWLECVFTQIRTGYFLFGNVLKLKLRAYCRVIWKFPVLQSVLPSAQWPLEEKQSGSPRFYDSIKSNSEILRKNSMEKELSNWIYYTYYFTW</sequence>
<evidence type="ECO:0000313" key="2">
    <source>
        <dbReference type="Proteomes" id="UP000009183"/>
    </source>
</evidence>
<dbReference type="PaxDb" id="29760-VIT_12s0035g01760.t01"/>
<dbReference type="AlphaFoldDB" id="F6HK05"/>